<protein>
    <submittedName>
        <fullName evidence="2 3">MamA-like protein</fullName>
    </submittedName>
</protein>
<dbReference type="InterPro" id="IPR019734">
    <property type="entry name" value="TPR_rpt"/>
</dbReference>
<proteinExistence type="predicted"/>
<dbReference type="EMBL" id="KF933436">
    <property type="protein sequence ID" value="AHG23914.1"/>
    <property type="molecule type" value="Genomic_DNA"/>
</dbReference>
<accession>W0LMZ2</accession>
<dbReference type="AlphaFoldDB" id="W0LMZ2"/>
<evidence type="ECO:0000256" key="1">
    <source>
        <dbReference type="PROSITE-ProRule" id="PRU00339"/>
    </source>
</evidence>
<dbReference type="Gene3D" id="1.25.40.10">
    <property type="entry name" value="Tetratricopeptide repeat domain"/>
    <property type="match status" value="1"/>
</dbReference>
<gene>
    <name evidence="3" type="ORF">MAIT1_02830</name>
    <name evidence="2" type="ORF">MIIT1_02830</name>
</gene>
<evidence type="ECO:0000313" key="3">
    <source>
        <dbReference type="EMBL" id="OSM08661.1"/>
    </source>
</evidence>
<evidence type="ECO:0000313" key="2">
    <source>
        <dbReference type="EMBL" id="AHG23914.1"/>
    </source>
</evidence>
<evidence type="ECO:0000313" key="4">
    <source>
        <dbReference type="Proteomes" id="UP000194003"/>
    </source>
</evidence>
<keyword evidence="1" id="KW-0802">TPR repeat</keyword>
<dbReference type="EMBL" id="LVJN01000004">
    <property type="protein sequence ID" value="OSM08661.1"/>
    <property type="molecule type" value="Genomic_DNA"/>
</dbReference>
<dbReference type="InterPro" id="IPR011990">
    <property type="entry name" value="TPR-like_helical_dom_sf"/>
</dbReference>
<name>W0LMZ2_9PROT</name>
<keyword evidence="4" id="KW-1185">Reference proteome</keyword>
<dbReference type="SUPFAM" id="SSF48452">
    <property type="entry name" value="TPR-like"/>
    <property type="match status" value="1"/>
</dbReference>
<dbReference type="Pfam" id="PF13432">
    <property type="entry name" value="TPR_16"/>
    <property type="match status" value="2"/>
</dbReference>
<dbReference type="SMART" id="SM00028">
    <property type="entry name" value="TPR"/>
    <property type="match status" value="2"/>
</dbReference>
<dbReference type="STRING" id="1434232.MAIT1_02830"/>
<organism evidence="2">
    <name type="scientific">Magnetofaba australis IT-1</name>
    <dbReference type="NCBI Taxonomy" id="1434232"/>
    <lineage>
        <taxon>Bacteria</taxon>
        <taxon>Pseudomonadati</taxon>
        <taxon>Pseudomonadota</taxon>
        <taxon>Magnetococcia</taxon>
        <taxon>Magnetococcales</taxon>
        <taxon>Magnetococcaceae</taxon>
        <taxon>Magnetofaba</taxon>
    </lineage>
</organism>
<dbReference type="RefSeq" id="WP_085440069.1">
    <property type="nucleotide sequence ID" value="NZ_LVJN01000004.1"/>
</dbReference>
<dbReference type="OrthoDB" id="7390129at2"/>
<dbReference type="Proteomes" id="UP000194003">
    <property type="component" value="Unassembled WGS sequence"/>
</dbReference>
<feature type="repeat" description="TPR" evidence="1">
    <location>
        <begin position="197"/>
        <end position="230"/>
    </location>
</feature>
<sequence>MLQEPIAPYIDQSQPFPADNLSDMPIHPALQHPGTAEMQPEFAPIAPQQTFDPPDAMTTSFEPMAAEPALVDAEPAAIQATMESANVYGDAIDAAKQLRDNGVALSAAGRHGRAIDALTQAHALTPLDDLALLHLGLSLTRKGYLKEAITVLRLPFDADPLDPAAATLLGKARLLSGDAKEAIWTMEPAAHTNPGRFNLHFYLGVAYAKTGRYAAARDAWEIAHGLRPKDGDTRRFLRQAQRLLDAEQTR</sequence>
<reference evidence="3 4" key="2">
    <citation type="journal article" date="2016" name="BMC Genomics">
        <title>Combined genomic and structural analyses of a cultured magnetotactic bacterium reveals its niche adaptation to a dynamic environment.</title>
        <authorList>
            <person name="Araujo A.C."/>
            <person name="Morillo V."/>
            <person name="Cypriano J."/>
            <person name="Teixeira L.C."/>
            <person name="Leao P."/>
            <person name="Lyra S."/>
            <person name="Almeida L.G."/>
            <person name="Bazylinski D.A."/>
            <person name="Vasconcellos A.T."/>
            <person name="Abreu F."/>
            <person name="Lins U."/>
        </authorList>
    </citation>
    <scope>NUCLEOTIDE SEQUENCE [LARGE SCALE GENOMIC DNA]</scope>
    <source>
        <strain evidence="3 4">IT-1</strain>
    </source>
</reference>
<dbReference type="PROSITE" id="PS50005">
    <property type="entry name" value="TPR"/>
    <property type="match status" value="1"/>
</dbReference>
<reference evidence="2" key="1">
    <citation type="journal article" date="2014" name="Front. Microbiol.">
        <title>Isolation, cultivation and genomic analysis of magnetosome biomineralization genes of a new genus of South-seeking magnetotactic cocci within the Alphaproteobacteria.</title>
        <authorList>
            <person name="Morillo V."/>
            <person name="Abreu F."/>
            <person name="Araujo A.C."/>
            <person name="de Almeida L.G."/>
            <person name="Enrich-Prast A."/>
            <person name="Farina M."/>
            <person name="de Vasconcelos A.T."/>
            <person name="Bazylinski D.A."/>
            <person name="Lins U."/>
        </authorList>
    </citation>
    <scope>NUCLEOTIDE SEQUENCE</scope>
    <source>
        <strain evidence="2">IT-1</strain>
    </source>
</reference>